<dbReference type="SUPFAM" id="SSF103473">
    <property type="entry name" value="MFS general substrate transporter"/>
    <property type="match status" value="1"/>
</dbReference>
<feature type="transmembrane region" description="Helical" evidence="1">
    <location>
        <begin position="139"/>
        <end position="160"/>
    </location>
</feature>
<keyword evidence="1" id="KW-1133">Transmembrane helix</keyword>
<dbReference type="EMBL" id="CP030073">
    <property type="protein sequence ID" value="AWW36067.1"/>
    <property type="molecule type" value="Genomic_DNA"/>
</dbReference>
<feature type="transmembrane region" description="Helical" evidence="1">
    <location>
        <begin position="58"/>
        <end position="80"/>
    </location>
</feature>
<keyword evidence="1" id="KW-0472">Membrane</keyword>
<dbReference type="KEGG" id="scad:DN051_04910"/>
<dbReference type="AlphaFoldDB" id="A0A2Z4ITJ0"/>
<name>A0A2Z4ITJ0_9ACTN</name>
<sequence>MATSAATGAVTAGLVDFQAGRNPRLAATVNGVSTTLGLAVGALGSGLLVQYAPMPTTLVHALLIAVFLITTSGVALMPETAARRPGAWRSHRPRVAVPGRIRPHFLLSTPSLVALWALGGFHLSLGPALTATVLHAQNVLVAGVVVGILTASGALGSFTLRRREPRGVLVIGSVALAAGMVVTLVGVAAGVPAAYLVGTAVAGYGCGAFFLGAFGALAPLAAPEERASLFSTVYVVSYLAFGIPAIAAGVASTAFGLRATAVGHAAALIVLAGSVLVGLAVRGRGGETGREA</sequence>
<dbReference type="RefSeq" id="WP_112438078.1">
    <property type="nucleotide sequence ID" value="NZ_CP030073.1"/>
</dbReference>
<feature type="transmembrane region" description="Helical" evidence="1">
    <location>
        <begin position="201"/>
        <end position="221"/>
    </location>
</feature>
<dbReference type="Gene3D" id="1.20.1250.20">
    <property type="entry name" value="MFS general substrate transporter like domains"/>
    <property type="match status" value="1"/>
</dbReference>
<keyword evidence="3" id="KW-1185">Reference proteome</keyword>
<accession>A0A2Z4ITJ0</accession>
<feature type="transmembrane region" description="Helical" evidence="1">
    <location>
        <begin position="261"/>
        <end position="281"/>
    </location>
</feature>
<feature type="transmembrane region" description="Helical" evidence="1">
    <location>
        <begin position="167"/>
        <end position="195"/>
    </location>
</feature>
<evidence type="ECO:0000313" key="2">
    <source>
        <dbReference type="EMBL" id="AWW36067.1"/>
    </source>
</evidence>
<protein>
    <recommendedName>
        <fullName evidence="4">MFS transporter</fullName>
    </recommendedName>
</protein>
<gene>
    <name evidence="2" type="ORF">DN051_04910</name>
</gene>
<reference evidence="2 3" key="1">
    <citation type="journal article" date="2019" name="Int. J. Syst. Evol. Microbiol.">
        <title>Streptomyces cadmiisoli sp. nov., a novel actinomycete isolated from cadmium-contaminated soil.</title>
        <authorList>
            <person name="Li K."/>
            <person name="Tang X."/>
            <person name="Zhao J."/>
            <person name="Guo Y."/>
            <person name="Tang Y."/>
            <person name="Gao J."/>
        </authorList>
    </citation>
    <scope>NUCLEOTIDE SEQUENCE [LARGE SCALE GENOMIC DNA]</scope>
    <source>
        <strain evidence="2 3">ZFG47</strain>
    </source>
</reference>
<organism evidence="2 3">
    <name type="scientific">Streptomyces cadmiisoli</name>
    <dbReference type="NCBI Taxonomy" id="2184053"/>
    <lineage>
        <taxon>Bacteria</taxon>
        <taxon>Bacillati</taxon>
        <taxon>Actinomycetota</taxon>
        <taxon>Actinomycetes</taxon>
        <taxon>Kitasatosporales</taxon>
        <taxon>Streptomycetaceae</taxon>
        <taxon>Streptomyces</taxon>
        <taxon>Streptomyces aurantiacus group</taxon>
    </lineage>
</organism>
<dbReference type="InterPro" id="IPR036259">
    <property type="entry name" value="MFS_trans_sf"/>
</dbReference>
<evidence type="ECO:0008006" key="4">
    <source>
        <dbReference type="Google" id="ProtNLM"/>
    </source>
</evidence>
<feature type="transmembrane region" description="Helical" evidence="1">
    <location>
        <begin position="233"/>
        <end position="255"/>
    </location>
</feature>
<keyword evidence="1" id="KW-0812">Transmembrane</keyword>
<dbReference type="Proteomes" id="UP000249616">
    <property type="component" value="Chromosome"/>
</dbReference>
<proteinExistence type="predicted"/>
<evidence type="ECO:0000313" key="3">
    <source>
        <dbReference type="Proteomes" id="UP000249616"/>
    </source>
</evidence>
<evidence type="ECO:0000256" key="1">
    <source>
        <dbReference type="SAM" id="Phobius"/>
    </source>
</evidence>
<feature type="transmembrane region" description="Helical" evidence="1">
    <location>
        <begin position="31"/>
        <end position="52"/>
    </location>
</feature>